<dbReference type="Gramene" id="rna-AYBTSS11_LOCUS1196">
    <property type="protein sequence ID" value="CAJ1823085.1"/>
    <property type="gene ID" value="gene-AYBTSS11_LOCUS1196"/>
</dbReference>
<reference evidence="1" key="1">
    <citation type="submission" date="2023-10" db="EMBL/GenBank/DDBJ databases">
        <authorList>
            <person name="Domelevo Entfellner J.-B."/>
        </authorList>
    </citation>
    <scope>NUCLEOTIDE SEQUENCE</scope>
</reference>
<name>A0AA86RWC6_9FABA</name>
<gene>
    <name evidence="1" type="ORF">AYBTSS11_LOCUS1196</name>
</gene>
<dbReference type="EMBL" id="OY731398">
    <property type="protein sequence ID" value="CAJ1823085.1"/>
    <property type="molecule type" value="Genomic_DNA"/>
</dbReference>
<organism evidence="1 2">
    <name type="scientific">Sphenostylis stenocarpa</name>
    <dbReference type="NCBI Taxonomy" id="92480"/>
    <lineage>
        <taxon>Eukaryota</taxon>
        <taxon>Viridiplantae</taxon>
        <taxon>Streptophyta</taxon>
        <taxon>Embryophyta</taxon>
        <taxon>Tracheophyta</taxon>
        <taxon>Spermatophyta</taxon>
        <taxon>Magnoliopsida</taxon>
        <taxon>eudicotyledons</taxon>
        <taxon>Gunneridae</taxon>
        <taxon>Pentapetalae</taxon>
        <taxon>rosids</taxon>
        <taxon>fabids</taxon>
        <taxon>Fabales</taxon>
        <taxon>Fabaceae</taxon>
        <taxon>Papilionoideae</taxon>
        <taxon>50 kb inversion clade</taxon>
        <taxon>NPAAA clade</taxon>
        <taxon>indigoferoid/millettioid clade</taxon>
        <taxon>Phaseoleae</taxon>
        <taxon>Sphenostylis</taxon>
    </lineage>
</organism>
<accession>A0AA86RWC6</accession>
<keyword evidence="2" id="KW-1185">Reference proteome</keyword>
<evidence type="ECO:0000313" key="2">
    <source>
        <dbReference type="Proteomes" id="UP001189624"/>
    </source>
</evidence>
<dbReference type="Proteomes" id="UP001189624">
    <property type="component" value="Chromosome 1"/>
</dbReference>
<sequence>MARVEGNVDGTTNMSSNYRSRLWISDGDSKRDCSWLWRPILRVVVVVCYTGKIVLKFKDPIFLIAITEKRNVHASTGLAGMDECDCEVGEDSVLLT</sequence>
<protein>
    <submittedName>
        <fullName evidence="1">Uncharacterized protein</fullName>
    </submittedName>
</protein>
<evidence type="ECO:0000313" key="1">
    <source>
        <dbReference type="EMBL" id="CAJ1823085.1"/>
    </source>
</evidence>
<proteinExistence type="predicted"/>
<dbReference type="AlphaFoldDB" id="A0AA86RWC6"/>